<proteinExistence type="predicted"/>
<name>A0ABS0FPR0_PSELU</name>
<protein>
    <submittedName>
        <fullName evidence="1">Uncharacterized protein</fullName>
    </submittedName>
</protein>
<reference evidence="1 2" key="1">
    <citation type="submission" date="2020-10" db="EMBL/GenBank/DDBJ databases">
        <title>Genome sequences of Pseudomonas isolates.</title>
        <authorList>
            <person name="Wessels L."/>
            <person name="Reich F."/>
            <person name="Hammerl J."/>
        </authorList>
    </citation>
    <scope>NUCLEOTIDE SEQUENCE [LARGE SCALE GENOMIC DNA]</scope>
    <source>
        <strain evidence="1 2">20-MO00624-0</strain>
    </source>
</reference>
<accession>A0ABS0FPR0</accession>
<evidence type="ECO:0000313" key="2">
    <source>
        <dbReference type="Proteomes" id="UP000626180"/>
    </source>
</evidence>
<comment type="caution">
    <text evidence="1">The sequence shown here is derived from an EMBL/GenBank/DDBJ whole genome shotgun (WGS) entry which is preliminary data.</text>
</comment>
<dbReference type="RefSeq" id="WP_167670409.1">
    <property type="nucleotide sequence ID" value="NZ_FQYS01000009.1"/>
</dbReference>
<dbReference type="EMBL" id="JADMCD010000009">
    <property type="protein sequence ID" value="MBF8642299.1"/>
    <property type="molecule type" value="Genomic_DNA"/>
</dbReference>
<dbReference type="Proteomes" id="UP000626180">
    <property type="component" value="Unassembled WGS sequence"/>
</dbReference>
<gene>
    <name evidence="1" type="ORF">IRZ65_16585</name>
</gene>
<evidence type="ECO:0000313" key="1">
    <source>
        <dbReference type="EMBL" id="MBF8642299.1"/>
    </source>
</evidence>
<sequence>MIGFLQSSRKETKSAFADFIRNARSDEKKKVYNTVLAQATKRQNDVLEAVRCRG</sequence>
<organism evidence="1 2">
    <name type="scientific">Pseudomonas luteola</name>
    <dbReference type="NCBI Taxonomy" id="47886"/>
    <lineage>
        <taxon>Bacteria</taxon>
        <taxon>Pseudomonadati</taxon>
        <taxon>Pseudomonadota</taxon>
        <taxon>Gammaproteobacteria</taxon>
        <taxon>Pseudomonadales</taxon>
        <taxon>Pseudomonadaceae</taxon>
        <taxon>Pseudomonas</taxon>
    </lineage>
</organism>
<keyword evidence="2" id="KW-1185">Reference proteome</keyword>